<dbReference type="EMBL" id="MIJY01000002">
    <property type="protein sequence ID" value="OEG19908.1"/>
    <property type="molecule type" value="Genomic_DNA"/>
</dbReference>
<comment type="caution">
    <text evidence="1">The sequence shown here is derived from an EMBL/GenBank/DDBJ whole genome shotgun (WGS) entry which is preliminary data.</text>
</comment>
<name>A0A1E5H4K0_9ENTE</name>
<gene>
    <name evidence="1" type="ORF">BCR25_14035</name>
</gene>
<dbReference type="Pfam" id="PF10662">
    <property type="entry name" value="PduV-EutP"/>
    <property type="match status" value="1"/>
</dbReference>
<accession>A0A1E5H4K0</accession>
<dbReference type="InterPro" id="IPR012381">
    <property type="entry name" value="EutP_PduV"/>
</dbReference>
<dbReference type="GO" id="GO:0005524">
    <property type="term" value="F:ATP binding"/>
    <property type="evidence" value="ECO:0007669"/>
    <property type="project" value="InterPro"/>
</dbReference>
<organism evidence="1 2">
    <name type="scientific">Enterococcus termitis</name>
    <dbReference type="NCBI Taxonomy" id="332950"/>
    <lineage>
        <taxon>Bacteria</taxon>
        <taxon>Bacillati</taxon>
        <taxon>Bacillota</taxon>
        <taxon>Bacilli</taxon>
        <taxon>Lactobacillales</taxon>
        <taxon>Enterococcaceae</taxon>
        <taxon>Enterococcus</taxon>
    </lineage>
</organism>
<evidence type="ECO:0000313" key="2">
    <source>
        <dbReference type="Proteomes" id="UP000095094"/>
    </source>
</evidence>
<protein>
    <recommendedName>
        <fullName evidence="3">Ethanolamine utilization protein EutP</fullName>
    </recommendedName>
</protein>
<dbReference type="Proteomes" id="UP000095094">
    <property type="component" value="Unassembled WGS sequence"/>
</dbReference>
<dbReference type="AlphaFoldDB" id="A0A1E5H4K0"/>
<dbReference type="RefSeq" id="WP_069662175.1">
    <property type="nucleotide sequence ID" value="NZ_JBHUJJ010000001.1"/>
</dbReference>
<proteinExistence type="predicted"/>
<dbReference type="OrthoDB" id="6179at2"/>
<evidence type="ECO:0000313" key="1">
    <source>
        <dbReference type="EMBL" id="OEG19908.1"/>
    </source>
</evidence>
<dbReference type="PANTHER" id="PTHR40453:SF1">
    <property type="entry name" value="PROTEIN YOEF"/>
    <property type="match status" value="1"/>
</dbReference>
<dbReference type="GO" id="GO:0006576">
    <property type="term" value="P:biogenic amine metabolic process"/>
    <property type="evidence" value="ECO:0007669"/>
    <property type="project" value="InterPro"/>
</dbReference>
<evidence type="ECO:0008006" key="3">
    <source>
        <dbReference type="Google" id="ProtNLM"/>
    </source>
</evidence>
<reference evidence="2" key="1">
    <citation type="submission" date="2016-09" db="EMBL/GenBank/DDBJ databases">
        <authorList>
            <person name="Gulvik C.A."/>
        </authorList>
    </citation>
    <scope>NUCLEOTIDE SEQUENCE [LARGE SCALE GENOMIC DNA]</scope>
    <source>
        <strain evidence="2">LMG 8895</strain>
    </source>
</reference>
<sequence>MNKRLLIVGPIGSGSQRIAQAVEQTEQPIRKVASLHYTKKTIIVPGPYLESPWMHKHIIALQQEASQAVFLLPIKRMKKSYPPNFAQVFRIPVLGIITYEPNDYSEEKYRRAQKTLREIGIKTYQFQVDLTDENALHTLTETITTIETTCSI</sequence>
<keyword evidence="2" id="KW-1185">Reference proteome</keyword>
<dbReference type="PANTHER" id="PTHR40453">
    <property type="entry name" value="PROTEIN YOEF"/>
    <property type="match status" value="1"/>
</dbReference>